<keyword evidence="5 12" id="KW-1133">Transmembrane helix</keyword>
<evidence type="ECO:0000256" key="5">
    <source>
        <dbReference type="ARBA" id="ARBA00022989"/>
    </source>
</evidence>
<evidence type="ECO:0000256" key="3">
    <source>
        <dbReference type="ARBA" id="ARBA00022475"/>
    </source>
</evidence>
<dbReference type="Gene3D" id="3.40.190.10">
    <property type="entry name" value="Periplasmic binding protein-like II"/>
    <property type="match status" value="2"/>
</dbReference>
<comment type="subcellular location">
    <subcellularLocation>
        <location evidence="1">Cell membrane</location>
        <topology evidence="1">Multi-pass membrane protein</topology>
    </subcellularLocation>
</comment>
<evidence type="ECO:0000256" key="1">
    <source>
        <dbReference type="ARBA" id="ARBA00004651"/>
    </source>
</evidence>
<dbReference type="SMART" id="SM00079">
    <property type="entry name" value="PBPe"/>
    <property type="match status" value="1"/>
</dbReference>
<dbReference type="SUPFAM" id="SSF81324">
    <property type="entry name" value="Voltage-gated potassium channels"/>
    <property type="match status" value="1"/>
</dbReference>
<evidence type="ECO:0000259" key="13">
    <source>
        <dbReference type="SMART" id="SM00079"/>
    </source>
</evidence>
<evidence type="ECO:0000256" key="9">
    <source>
        <dbReference type="ARBA" id="ARBA00023180"/>
    </source>
</evidence>
<keyword evidence="9" id="KW-0325">Glycoprotein</keyword>
<name>A0ABY7DLW9_MYAAR</name>
<keyword evidence="7 12" id="KW-0472">Membrane</keyword>
<feature type="domain" description="Ionotropic glutamate receptor C-terminal" evidence="13">
    <location>
        <begin position="1"/>
        <end position="318"/>
    </location>
</feature>
<protein>
    <submittedName>
        <fullName evidence="15">GRIA2-like protein</fullName>
    </submittedName>
</protein>
<dbReference type="Pfam" id="PF10613">
    <property type="entry name" value="Lig_chan-Glu_bd"/>
    <property type="match status" value="1"/>
</dbReference>
<sequence>GYCIDLAKMLQEKCDTPYDYYIDLVGDSSYGTWYKDEGCWDGMIGELLDTRKCPKGGERKKPDKEKPGIFSFMYPLSNLVWACVMLAFVGVSLVLFFVGRWSPLEWAEQDPKGGTPINNFNLLNTLWFTLGALMQQGSDTFPRSYSGRIVGSAWWFFTLILISSYTANLAAFLTIERLTPPINSADELVRHPKIKYGTLSRGSSRAFFKESKVDTYKKMWNHMSAHEERVMVNSTLSGVTKVRNSKGEYAFLMEEAYNKFHNQRRPCNTMRVGNNLDNKGYGIATPIGFYLKNQINVAVLKLREVGELMKLEQKWWYSKGECGVDTKLLKAQKNHQAVRIVKKEPLEALKDAGYAERESPMFTYPSPGSTTAASAHLVTFDNTKYSFTSSPDH</sequence>
<feature type="non-terminal residue" evidence="15">
    <location>
        <position position="393"/>
    </location>
</feature>
<accession>A0ABY7DLW9</accession>
<feature type="transmembrane region" description="Helical" evidence="12">
    <location>
        <begin position="154"/>
        <end position="175"/>
    </location>
</feature>
<keyword evidence="10" id="KW-1071">Ligand-gated ion channel</keyword>
<evidence type="ECO:0000256" key="7">
    <source>
        <dbReference type="ARBA" id="ARBA00023136"/>
    </source>
</evidence>
<dbReference type="PANTHER" id="PTHR18966">
    <property type="entry name" value="IONOTROPIC GLUTAMATE RECEPTOR"/>
    <property type="match status" value="1"/>
</dbReference>
<evidence type="ECO:0000256" key="8">
    <source>
        <dbReference type="ARBA" id="ARBA00023170"/>
    </source>
</evidence>
<dbReference type="SMART" id="SM00918">
    <property type="entry name" value="Lig_chan-Glu_bd"/>
    <property type="match status" value="1"/>
</dbReference>
<evidence type="ECO:0000313" key="16">
    <source>
        <dbReference type="Proteomes" id="UP001164746"/>
    </source>
</evidence>
<evidence type="ECO:0000256" key="4">
    <source>
        <dbReference type="ARBA" id="ARBA00022692"/>
    </source>
</evidence>
<evidence type="ECO:0000256" key="6">
    <source>
        <dbReference type="ARBA" id="ARBA00023065"/>
    </source>
</evidence>
<dbReference type="Gene3D" id="1.10.287.70">
    <property type="match status" value="1"/>
</dbReference>
<keyword evidence="3" id="KW-1003">Cell membrane</keyword>
<evidence type="ECO:0000256" key="10">
    <source>
        <dbReference type="ARBA" id="ARBA00023286"/>
    </source>
</evidence>
<dbReference type="SUPFAM" id="SSF53850">
    <property type="entry name" value="Periplasmic binding protein-like II"/>
    <property type="match status" value="1"/>
</dbReference>
<evidence type="ECO:0000256" key="12">
    <source>
        <dbReference type="SAM" id="Phobius"/>
    </source>
</evidence>
<dbReference type="InterPro" id="IPR015683">
    <property type="entry name" value="Ionotropic_Glu_rcpt"/>
</dbReference>
<feature type="transmembrane region" description="Helical" evidence="12">
    <location>
        <begin position="69"/>
        <end position="97"/>
    </location>
</feature>
<keyword evidence="11" id="KW-0407">Ion channel</keyword>
<evidence type="ECO:0000256" key="2">
    <source>
        <dbReference type="ARBA" id="ARBA00022448"/>
    </source>
</evidence>
<keyword evidence="8" id="KW-0675">Receptor</keyword>
<keyword evidence="16" id="KW-1185">Reference proteome</keyword>
<dbReference type="EMBL" id="CP111014">
    <property type="protein sequence ID" value="WAQ98647.1"/>
    <property type="molecule type" value="Genomic_DNA"/>
</dbReference>
<feature type="domain" description="Ionotropic glutamate receptor L-glutamate and glycine-binding" evidence="14">
    <location>
        <begin position="1"/>
        <end position="49"/>
    </location>
</feature>
<dbReference type="InterPro" id="IPR019594">
    <property type="entry name" value="Glu/Gly-bd"/>
</dbReference>
<dbReference type="PRINTS" id="PR00177">
    <property type="entry name" value="NMDARECEPTOR"/>
</dbReference>
<dbReference type="InterPro" id="IPR001508">
    <property type="entry name" value="Iono_Glu_rcpt_met"/>
</dbReference>
<dbReference type="Pfam" id="PF00060">
    <property type="entry name" value="Lig_chan"/>
    <property type="match status" value="1"/>
</dbReference>
<evidence type="ECO:0000313" key="15">
    <source>
        <dbReference type="EMBL" id="WAQ98647.1"/>
    </source>
</evidence>
<keyword evidence="4 12" id="KW-0812">Transmembrane</keyword>
<keyword evidence="6" id="KW-0406">Ion transport</keyword>
<evidence type="ECO:0000256" key="11">
    <source>
        <dbReference type="ARBA" id="ARBA00023303"/>
    </source>
</evidence>
<dbReference type="InterPro" id="IPR001320">
    <property type="entry name" value="Iontro_rcpt_C"/>
</dbReference>
<gene>
    <name evidence="15" type="ORF">MAR_023020</name>
</gene>
<keyword evidence="2" id="KW-0813">Transport</keyword>
<evidence type="ECO:0000259" key="14">
    <source>
        <dbReference type="SMART" id="SM00918"/>
    </source>
</evidence>
<dbReference type="Proteomes" id="UP001164746">
    <property type="component" value="Chromosome 3"/>
</dbReference>
<organism evidence="15 16">
    <name type="scientific">Mya arenaria</name>
    <name type="common">Soft-shell clam</name>
    <dbReference type="NCBI Taxonomy" id="6604"/>
    <lineage>
        <taxon>Eukaryota</taxon>
        <taxon>Metazoa</taxon>
        <taxon>Spiralia</taxon>
        <taxon>Lophotrochozoa</taxon>
        <taxon>Mollusca</taxon>
        <taxon>Bivalvia</taxon>
        <taxon>Autobranchia</taxon>
        <taxon>Heteroconchia</taxon>
        <taxon>Euheterodonta</taxon>
        <taxon>Imparidentia</taxon>
        <taxon>Neoheterodontei</taxon>
        <taxon>Myida</taxon>
        <taxon>Myoidea</taxon>
        <taxon>Myidae</taxon>
        <taxon>Mya</taxon>
    </lineage>
</organism>
<proteinExistence type="predicted"/>
<reference evidence="15" key="1">
    <citation type="submission" date="2022-11" db="EMBL/GenBank/DDBJ databases">
        <title>Centuries of genome instability and evolution in soft-shell clam transmissible cancer (bioRxiv).</title>
        <authorList>
            <person name="Hart S.F.M."/>
            <person name="Yonemitsu M.A."/>
            <person name="Giersch R.M."/>
            <person name="Beal B.F."/>
            <person name="Arriagada G."/>
            <person name="Davis B.W."/>
            <person name="Ostrander E.A."/>
            <person name="Goff S.P."/>
            <person name="Metzger M.J."/>
        </authorList>
    </citation>
    <scope>NUCLEOTIDE SEQUENCE</scope>
    <source>
        <strain evidence="15">MELC-2E11</strain>
        <tissue evidence="15">Siphon/mantle</tissue>
    </source>
</reference>